<dbReference type="Proteomes" id="UP000003113">
    <property type="component" value="Unassembled WGS sequence"/>
</dbReference>
<name>H0FDY3_9BURK</name>
<feature type="transmembrane region" description="Helical" evidence="1">
    <location>
        <begin position="134"/>
        <end position="157"/>
    </location>
</feature>
<evidence type="ECO:0008006" key="4">
    <source>
        <dbReference type="Google" id="ProtNLM"/>
    </source>
</evidence>
<dbReference type="STRING" id="477184.KYC_24967"/>
<keyword evidence="3" id="KW-1185">Reference proteome</keyword>
<keyword evidence="1" id="KW-0812">Transmembrane</keyword>
<reference evidence="2 3" key="1">
    <citation type="journal article" date="2012" name="J. Bacteriol.">
        <title>Genome sequence of the highly efficient arsenite-oxidizing bacterium Achromobacter arsenitoxydans SY8.</title>
        <authorList>
            <person name="Li X."/>
            <person name="Hu Y."/>
            <person name="Gong J."/>
            <person name="Lin Y."/>
            <person name="Johnstone L."/>
            <person name="Rensing C."/>
            <person name="Wang G."/>
        </authorList>
    </citation>
    <scope>NUCLEOTIDE SEQUENCE [LARGE SCALE GENOMIC DNA]</scope>
    <source>
        <strain evidence="2 3">SY8</strain>
    </source>
</reference>
<organism evidence="2 3">
    <name type="scientific">Achromobacter arsenitoxydans SY8</name>
    <dbReference type="NCBI Taxonomy" id="477184"/>
    <lineage>
        <taxon>Bacteria</taxon>
        <taxon>Pseudomonadati</taxon>
        <taxon>Pseudomonadota</taxon>
        <taxon>Betaproteobacteria</taxon>
        <taxon>Burkholderiales</taxon>
        <taxon>Alcaligenaceae</taxon>
        <taxon>Achromobacter</taxon>
    </lineage>
</organism>
<keyword evidence="1" id="KW-1133">Transmembrane helix</keyword>
<feature type="transmembrane region" description="Helical" evidence="1">
    <location>
        <begin position="65"/>
        <end position="83"/>
    </location>
</feature>
<comment type="caution">
    <text evidence="2">The sequence shown here is derived from an EMBL/GenBank/DDBJ whole genome shotgun (WGS) entry which is preliminary data.</text>
</comment>
<dbReference type="PATRIC" id="fig|477184.5.peg.4915"/>
<gene>
    <name evidence="2" type="ORF">KYC_24967</name>
</gene>
<dbReference type="OrthoDB" id="713921at2"/>
<feature type="transmembrane region" description="Helical" evidence="1">
    <location>
        <begin position="6"/>
        <end position="28"/>
    </location>
</feature>
<evidence type="ECO:0000256" key="1">
    <source>
        <dbReference type="SAM" id="Phobius"/>
    </source>
</evidence>
<sequence length="166" mass="17550">MPHPISTLGAAHTLISLVPAVAGAYSFVRYRRIEPATRAGKIYLGGLLLAVLTSFGLSSSGGFNVGHALGIMALLAIAGALLAPRLPPLARVHPYLSQLGFTFSFFLLWVPGINETLTRLPVAHPLADGPQSPLVRGALAAWLGIFVAGAALQGLWLRLQRRRARG</sequence>
<dbReference type="eggNOG" id="ENOG5030AG5">
    <property type="taxonomic scope" value="Bacteria"/>
</dbReference>
<dbReference type="AlphaFoldDB" id="H0FDY3"/>
<evidence type="ECO:0000313" key="3">
    <source>
        <dbReference type="Proteomes" id="UP000003113"/>
    </source>
</evidence>
<keyword evidence="1" id="KW-0472">Membrane</keyword>
<feature type="transmembrane region" description="Helical" evidence="1">
    <location>
        <begin position="95"/>
        <end position="114"/>
    </location>
</feature>
<accession>H0FDY3</accession>
<evidence type="ECO:0000313" key="2">
    <source>
        <dbReference type="EMBL" id="EHK63505.1"/>
    </source>
</evidence>
<dbReference type="RefSeq" id="WP_008167566.1">
    <property type="nucleotide sequence ID" value="NZ_AGUF01000079.1"/>
</dbReference>
<dbReference type="EMBL" id="AGUF01000079">
    <property type="protein sequence ID" value="EHK63505.1"/>
    <property type="molecule type" value="Genomic_DNA"/>
</dbReference>
<proteinExistence type="predicted"/>
<protein>
    <recommendedName>
        <fullName evidence="4">DUF2306 domain-containing protein</fullName>
    </recommendedName>
</protein>
<feature type="transmembrane region" description="Helical" evidence="1">
    <location>
        <begin position="40"/>
        <end position="59"/>
    </location>
</feature>